<gene>
    <name evidence="1" type="ORF">GON04_10335</name>
</gene>
<evidence type="ECO:0000313" key="2">
    <source>
        <dbReference type="Proteomes" id="UP000469385"/>
    </source>
</evidence>
<name>A0A6N8ISN9_9BURK</name>
<keyword evidence="2" id="KW-1185">Reference proteome</keyword>
<dbReference type="RefSeq" id="WP_157397809.1">
    <property type="nucleotide sequence ID" value="NZ_WSEL01000003.1"/>
</dbReference>
<dbReference type="AlphaFoldDB" id="A0A6N8ISN9"/>
<organism evidence="1 2">
    <name type="scientific">Ramlibacter pinisoli</name>
    <dbReference type="NCBI Taxonomy" id="2682844"/>
    <lineage>
        <taxon>Bacteria</taxon>
        <taxon>Pseudomonadati</taxon>
        <taxon>Pseudomonadota</taxon>
        <taxon>Betaproteobacteria</taxon>
        <taxon>Burkholderiales</taxon>
        <taxon>Comamonadaceae</taxon>
        <taxon>Ramlibacter</taxon>
    </lineage>
</organism>
<comment type="caution">
    <text evidence="1">The sequence shown here is derived from an EMBL/GenBank/DDBJ whole genome shotgun (WGS) entry which is preliminary data.</text>
</comment>
<dbReference type="EMBL" id="WSEL01000003">
    <property type="protein sequence ID" value="MVQ29848.1"/>
    <property type="molecule type" value="Genomic_DNA"/>
</dbReference>
<accession>A0A6N8ISN9</accession>
<reference evidence="1 2" key="1">
    <citation type="submission" date="2019-12" db="EMBL/GenBank/DDBJ databases">
        <authorList>
            <person name="Huq M.A."/>
        </authorList>
    </citation>
    <scope>NUCLEOTIDE SEQUENCE [LARGE SCALE GENOMIC DNA]</scope>
    <source>
        <strain evidence="1 2">MAH-25</strain>
    </source>
</reference>
<proteinExistence type="predicted"/>
<evidence type="ECO:0000313" key="1">
    <source>
        <dbReference type="EMBL" id="MVQ29848.1"/>
    </source>
</evidence>
<dbReference type="Proteomes" id="UP000469385">
    <property type="component" value="Unassembled WGS sequence"/>
</dbReference>
<evidence type="ECO:0008006" key="3">
    <source>
        <dbReference type="Google" id="ProtNLM"/>
    </source>
</evidence>
<sequence length="145" mass="16042">MSLLTLLVLAFCTCLIGVALWLRIRAREAFRRAVQSLGAPDFSYDGPDGGFIDSGSSIALHTGRRLVHLRQGRSWRSYPLEAVHSWAAPPVPGDGALVVRVADPVHPEWRIDMPSLEQRTWCEILELAMRHPGVTDSRPSSTDSI</sequence>
<protein>
    <recommendedName>
        <fullName evidence="3">DUF2550 family protein</fullName>
    </recommendedName>
</protein>